<dbReference type="EMBL" id="CAJVPW010029394">
    <property type="protein sequence ID" value="CAG8721083.1"/>
    <property type="molecule type" value="Genomic_DNA"/>
</dbReference>
<accession>A0ACA9PRX1</accession>
<feature type="non-terminal residue" evidence="1">
    <location>
        <position position="340"/>
    </location>
</feature>
<reference evidence="1" key="1">
    <citation type="submission" date="2021-06" db="EMBL/GenBank/DDBJ databases">
        <authorList>
            <person name="Kallberg Y."/>
            <person name="Tangrot J."/>
            <person name="Rosling A."/>
        </authorList>
    </citation>
    <scope>NUCLEOTIDE SEQUENCE</scope>
    <source>
        <strain evidence="1">28 12/20/2015</strain>
    </source>
</reference>
<evidence type="ECO:0000313" key="1">
    <source>
        <dbReference type="EMBL" id="CAG8721083.1"/>
    </source>
</evidence>
<proteinExistence type="predicted"/>
<name>A0ACA9PRX1_9GLOM</name>
<keyword evidence="2" id="KW-1185">Reference proteome</keyword>
<organism evidence="1 2">
    <name type="scientific">Cetraspora pellucida</name>
    <dbReference type="NCBI Taxonomy" id="1433469"/>
    <lineage>
        <taxon>Eukaryota</taxon>
        <taxon>Fungi</taxon>
        <taxon>Fungi incertae sedis</taxon>
        <taxon>Mucoromycota</taxon>
        <taxon>Glomeromycotina</taxon>
        <taxon>Glomeromycetes</taxon>
        <taxon>Diversisporales</taxon>
        <taxon>Gigasporaceae</taxon>
        <taxon>Cetraspora</taxon>
    </lineage>
</organism>
<dbReference type="Proteomes" id="UP000789366">
    <property type="component" value="Unassembled WGS sequence"/>
</dbReference>
<sequence length="340" mass="39651">TSNKHQKTGQVSEETLKEKIDLPYLSDKCEVEKTGDFRSMYVYVNALKYKNNREKFPEIAIKLSRKCDIEYEKCLQALLADNDTLKHYSVELVYYCSVDSLRCHELMRKRNVIGDYIEHAKLSCMTISNVFMNGLIIIKKYHGGLVISSKMMVPLQTIKIAKIEKKIKKPVADLDFNSMYPNGIITKNISKEMIIKTSVNELDNSDYDTDPKLSVLERIHLHDLFDPNQDEIDILYYFQCLKDVIGSLLKTDSKKILKLIKDIYIENTKKTIQKLINFEKRNYGKLEEFESQKSDLVNKKQKLDDSNTNEKSEEIYNRKRKSEELEKSSKKQKPNANSKN</sequence>
<protein>
    <submittedName>
        <fullName evidence="1">5244_t:CDS:1</fullName>
    </submittedName>
</protein>
<feature type="non-terminal residue" evidence="1">
    <location>
        <position position="1"/>
    </location>
</feature>
<evidence type="ECO:0000313" key="2">
    <source>
        <dbReference type="Proteomes" id="UP000789366"/>
    </source>
</evidence>
<comment type="caution">
    <text evidence="1">The sequence shown here is derived from an EMBL/GenBank/DDBJ whole genome shotgun (WGS) entry which is preliminary data.</text>
</comment>
<gene>
    <name evidence="1" type="ORF">SPELUC_LOCUS12442</name>
</gene>